<evidence type="ECO:0000313" key="2">
    <source>
        <dbReference type="Proteomes" id="UP000714915"/>
    </source>
</evidence>
<protein>
    <submittedName>
        <fullName evidence="1">Uncharacterized protein</fullName>
    </submittedName>
</protein>
<dbReference type="Proteomes" id="UP000714915">
    <property type="component" value="Unassembled WGS sequence"/>
</dbReference>
<reference evidence="1" key="2">
    <citation type="journal article" date="2021" name="Microbiome">
        <title>Successional dynamics and alternative stable states in a saline activated sludge microbial community over 9 years.</title>
        <authorList>
            <person name="Wang Y."/>
            <person name="Ye J."/>
            <person name="Ju F."/>
            <person name="Liu L."/>
            <person name="Boyd J.A."/>
            <person name="Deng Y."/>
            <person name="Parks D.H."/>
            <person name="Jiang X."/>
            <person name="Yin X."/>
            <person name="Woodcroft B.J."/>
            <person name="Tyson G.W."/>
            <person name="Hugenholtz P."/>
            <person name="Polz M.F."/>
            <person name="Zhang T."/>
        </authorList>
    </citation>
    <scope>NUCLEOTIDE SEQUENCE</scope>
    <source>
        <strain evidence="1">HKST-UBA09</strain>
    </source>
</reference>
<comment type="caution">
    <text evidence="1">The sequence shown here is derived from an EMBL/GenBank/DDBJ whole genome shotgun (WGS) entry which is preliminary data.</text>
</comment>
<accession>A0A955RLI1</accession>
<sequence length="203" mass="23001">MKKIIVINGPATSGKNTFIKAVRAMLKEADILVYSFSSIFPIKDELFKTGQWDGKTKGETERNLMIDLKAKMIKDGDKPLKYLVSQINSKSEGIFFVHIREKDEIEKFIETCKINLDITPFTLHYDRLAKDNLNTTAEIYTREYNNYDFDIIAGEGLNSVKAAAIDVIRKVGINELSTTTSDDEINNAIFHKEFDDELSAGYA</sequence>
<dbReference type="InterPro" id="IPR027417">
    <property type="entry name" value="P-loop_NTPase"/>
</dbReference>
<name>A0A955RLI1_9BACT</name>
<reference evidence="1" key="1">
    <citation type="submission" date="2020-04" db="EMBL/GenBank/DDBJ databases">
        <authorList>
            <person name="Zhang T."/>
        </authorList>
    </citation>
    <scope>NUCLEOTIDE SEQUENCE</scope>
    <source>
        <strain evidence="1">HKST-UBA09</strain>
    </source>
</reference>
<organism evidence="1 2">
    <name type="scientific">Candidatus Dojkabacteria bacterium</name>
    <dbReference type="NCBI Taxonomy" id="2099670"/>
    <lineage>
        <taxon>Bacteria</taxon>
        <taxon>Candidatus Dojkabacteria</taxon>
    </lineage>
</organism>
<evidence type="ECO:0000313" key="1">
    <source>
        <dbReference type="EMBL" id="MCA9387099.1"/>
    </source>
</evidence>
<dbReference type="AlphaFoldDB" id="A0A955RLI1"/>
<gene>
    <name evidence="1" type="ORF">KC669_03635</name>
</gene>
<dbReference type="EMBL" id="JAGQLF010000047">
    <property type="protein sequence ID" value="MCA9387099.1"/>
    <property type="molecule type" value="Genomic_DNA"/>
</dbReference>
<proteinExistence type="predicted"/>
<dbReference type="Gene3D" id="3.40.50.300">
    <property type="entry name" value="P-loop containing nucleotide triphosphate hydrolases"/>
    <property type="match status" value="1"/>
</dbReference>